<protein>
    <submittedName>
        <fullName evidence="7">Serine/threonine protein kinase</fullName>
    </submittedName>
</protein>
<dbReference type="PROSITE" id="PS00107">
    <property type="entry name" value="PROTEIN_KINASE_ATP"/>
    <property type="match status" value="1"/>
</dbReference>
<dbReference type="PROSITE" id="PS00108">
    <property type="entry name" value="PROTEIN_KINASE_ST"/>
    <property type="match status" value="1"/>
</dbReference>
<dbReference type="InterPro" id="IPR000719">
    <property type="entry name" value="Prot_kinase_dom"/>
</dbReference>
<dbReference type="Pfam" id="PF00069">
    <property type="entry name" value="Pkinase"/>
    <property type="match status" value="1"/>
</dbReference>
<reference evidence="8" key="1">
    <citation type="submission" date="2018-09" db="EMBL/GenBank/DDBJ databases">
        <authorList>
            <person name="Livingstone P.G."/>
            <person name="Whitworth D.E."/>
        </authorList>
    </citation>
    <scope>NUCLEOTIDE SEQUENCE [LARGE SCALE GENOMIC DNA]</scope>
    <source>
        <strain evidence="8">CA054A</strain>
    </source>
</reference>
<dbReference type="SMART" id="SM00028">
    <property type="entry name" value="TPR"/>
    <property type="match status" value="5"/>
</dbReference>
<dbReference type="GO" id="GO:0005524">
    <property type="term" value="F:ATP binding"/>
    <property type="evidence" value="ECO:0007669"/>
    <property type="project" value="UniProtKB-UniRule"/>
</dbReference>
<keyword evidence="4 5" id="KW-0067">ATP-binding</keyword>
<dbReference type="Gene3D" id="3.30.200.20">
    <property type="entry name" value="Phosphorylase Kinase, domain 1"/>
    <property type="match status" value="1"/>
</dbReference>
<dbReference type="Gene3D" id="1.25.40.10">
    <property type="entry name" value="Tetratricopeptide repeat domain"/>
    <property type="match status" value="2"/>
</dbReference>
<dbReference type="AlphaFoldDB" id="A0A3A8JCP7"/>
<evidence type="ECO:0000256" key="4">
    <source>
        <dbReference type="ARBA" id="ARBA00022840"/>
    </source>
</evidence>
<dbReference type="OrthoDB" id="9801841at2"/>
<dbReference type="GO" id="GO:0004674">
    <property type="term" value="F:protein serine/threonine kinase activity"/>
    <property type="evidence" value="ECO:0007669"/>
    <property type="project" value="UniProtKB-KW"/>
</dbReference>
<evidence type="ECO:0000313" key="8">
    <source>
        <dbReference type="Proteomes" id="UP000268094"/>
    </source>
</evidence>
<feature type="binding site" evidence="5">
    <location>
        <position position="95"/>
    </location>
    <ligand>
        <name>ATP</name>
        <dbReference type="ChEBI" id="CHEBI:30616"/>
    </ligand>
</feature>
<sequence length="1037" mass="112817">MSCPDENALSGYASGALDPEHTAVVRQHVTGCPECRSVLAALGGLELPPPLFDTGLLVSGARVGRYIVLGLLGEGGMGRVHAAHDPELDRKVALKLLNLTRLGEGSLAQARQRLEREARTMARLSHPHVAQLHDVGEFQGQLFLVMELVEGGTLRRWLLEKPRARREILARFIQAAEGLAATHALGIIHRDFKPDNVLLTRDGQVRITDFGLSNATGALGPFREDGAFVSGEAPLTVTGAFLGTPAYGAPEQLRGERGDARSDQFAFCVALYEALNGQRPFAGATREELLASMLRQEVRPEKRDVPSWLKAVVRRGLSVDPSRRFESMQVLRARLAREVGAWKRSAATAVLAGGLVGLGFLVLGHSAATPAEACQGSERHLAGIWDASVRESTHQAFLRTEDPAAEASFQAVASTLERWTQDWTRAHQSACEATRVFGEQPEAVLGLRMTCLDQRLGELSRLTVALQGADARTVERGFGLGASLPGMGRCADVRTLQEAVSPPEDPGVRAEVEAVRAELARASAELLAGHTPEALRIALPARERALATRHRPLEAEAHHLCARLQEDAEAFEDAKESLARGALAAEAGRHLGVLARMLLSQAWLHGYGLGRPPEAWPFLQRARAVAETLRDAELDTLLDQMQAELLEQEGRFTEAEPLLRASLETASARGQTFAHAELSGRLGLLAQQQGRLLEAKRWQEEALRLHEEHFGPAHRDTGRALANLGGTLALLGELARAEAVLQRALGILRRTLGEENLSVARTWSNLALVYFEWGHAAQAREAAEESWALALKSVEAGSPVLMGLASNRFGVLGEQGERARELEHVRRVLAHRERVYGASHPEVALDVHEVGRLLRLLGRPDEARGFHARGVLLQQPLLARGEVDGAGLRALAEALLFLGRVDEARRHVEQALASMERDLGPSSSERIEALLLLGDVHLARGQPAEALAPLRTALEVLTSRQVISARVPRVRRRLARALRLTGAVEEACEEARRAWGELAVWRKAHAQETAEARAELGRCRVHPSHPPPITPTPRASD</sequence>
<keyword evidence="3 7" id="KW-0418">Kinase</keyword>
<dbReference type="Pfam" id="PF13490">
    <property type="entry name" value="zf-HC2"/>
    <property type="match status" value="1"/>
</dbReference>
<gene>
    <name evidence="7" type="ORF">D7V88_03355</name>
</gene>
<dbReference type="InterPro" id="IPR041916">
    <property type="entry name" value="Anti_sigma_zinc_sf"/>
</dbReference>
<dbReference type="InterPro" id="IPR017441">
    <property type="entry name" value="Protein_kinase_ATP_BS"/>
</dbReference>
<evidence type="ECO:0000259" key="6">
    <source>
        <dbReference type="PROSITE" id="PS50011"/>
    </source>
</evidence>
<dbReference type="PROSITE" id="PS50011">
    <property type="entry name" value="PROTEIN_KINASE_DOM"/>
    <property type="match status" value="1"/>
</dbReference>
<keyword evidence="2 5" id="KW-0547">Nucleotide-binding</keyword>
<feature type="domain" description="Protein kinase" evidence="6">
    <location>
        <begin position="66"/>
        <end position="336"/>
    </location>
</feature>
<name>A0A3A8JCP7_9BACT</name>
<dbReference type="PANTHER" id="PTHR43289:SF6">
    <property type="entry name" value="SERINE_THREONINE-PROTEIN KINASE NEKL-3"/>
    <property type="match status" value="1"/>
</dbReference>
<evidence type="ECO:0000313" key="7">
    <source>
        <dbReference type="EMBL" id="RKG93185.1"/>
    </source>
</evidence>
<keyword evidence="1" id="KW-0808">Transferase</keyword>
<evidence type="ECO:0000256" key="2">
    <source>
        <dbReference type="ARBA" id="ARBA00022741"/>
    </source>
</evidence>
<proteinExistence type="predicted"/>
<dbReference type="Pfam" id="PF13374">
    <property type="entry name" value="TPR_10"/>
    <property type="match status" value="1"/>
</dbReference>
<accession>A0A3A8JCP7</accession>
<dbReference type="InterPro" id="IPR019734">
    <property type="entry name" value="TPR_rpt"/>
</dbReference>
<organism evidence="7 8">
    <name type="scientific">Corallococcus terminator</name>
    <dbReference type="NCBI Taxonomy" id="2316733"/>
    <lineage>
        <taxon>Bacteria</taxon>
        <taxon>Pseudomonadati</taxon>
        <taxon>Myxococcota</taxon>
        <taxon>Myxococcia</taxon>
        <taxon>Myxococcales</taxon>
        <taxon>Cystobacterineae</taxon>
        <taxon>Myxococcaceae</taxon>
        <taxon>Corallococcus</taxon>
    </lineage>
</organism>
<dbReference type="InterPro" id="IPR027383">
    <property type="entry name" value="Znf_put"/>
</dbReference>
<dbReference type="InterPro" id="IPR008271">
    <property type="entry name" value="Ser/Thr_kinase_AS"/>
</dbReference>
<dbReference type="PANTHER" id="PTHR43289">
    <property type="entry name" value="MITOGEN-ACTIVATED PROTEIN KINASE KINASE KINASE 20-RELATED"/>
    <property type="match status" value="1"/>
</dbReference>
<dbReference type="EMBL" id="RAVZ01000012">
    <property type="protein sequence ID" value="RKG93185.1"/>
    <property type="molecule type" value="Genomic_DNA"/>
</dbReference>
<keyword evidence="8" id="KW-1185">Reference proteome</keyword>
<evidence type="ECO:0000256" key="1">
    <source>
        <dbReference type="ARBA" id="ARBA00022679"/>
    </source>
</evidence>
<dbReference type="SUPFAM" id="SSF48452">
    <property type="entry name" value="TPR-like"/>
    <property type="match status" value="3"/>
</dbReference>
<comment type="caution">
    <text evidence="7">The sequence shown here is derived from an EMBL/GenBank/DDBJ whole genome shotgun (WGS) entry which is preliminary data.</text>
</comment>
<dbReference type="Proteomes" id="UP000268094">
    <property type="component" value="Unassembled WGS sequence"/>
</dbReference>
<dbReference type="Pfam" id="PF13424">
    <property type="entry name" value="TPR_12"/>
    <property type="match status" value="2"/>
</dbReference>
<dbReference type="InterPro" id="IPR011990">
    <property type="entry name" value="TPR-like_helical_dom_sf"/>
</dbReference>
<dbReference type="Gene3D" id="1.10.510.10">
    <property type="entry name" value="Transferase(Phosphotransferase) domain 1"/>
    <property type="match status" value="1"/>
</dbReference>
<evidence type="ECO:0000256" key="3">
    <source>
        <dbReference type="ARBA" id="ARBA00022777"/>
    </source>
</evidence>
<evidence type="ECO:0000256" key="5">
    <source>
        <dbReference type="PROSITE-ProRule" id="PRU10141"/>
    </source>
</evidence>
<dbReference type="Gene3D" id="1.10.10.1320">
    <property type="entry name" value="Anti-sigma factor, zinc-finger domain"/>
    <property type="match status" value="1"/>
</dbReference>
<dbReference type="RefSeq" id="WP_120539134.1">
    <property type="nucleotide sequence ID" value="NZ_RAVZ01000012.1"/>
</dbReference>
<dbReference type="SUPFAM" id="SSF56112">
    <property type="entry name" value="Protein kinase-like (PK-like)"/>
    <property type="match status" value="1"/>
</dbReference>
<dbReference type="CDD" id="cd14014">
    <property type="entry name" value="STKc_PknB_like"/>
    <property type="match status" value="1"/>
</dbReference>
<keyword evidence="7" id="KW-0723">Serine/threonine-protein kinase</keyword>
<dbReference type="InterPro" id="IPR011009">
    <property type="entry name" value="Kinase-like_dom_sf"/>
</dbReference>